<comment type="caution">
    <text evidence="1">The sequence shown here is derived from an EMBL/GenBank/DDBJ whole genome shotgun (WGS) entry which is preliminary data.</text>
</comment>
<dbReference type="Proteomes" id="UP000549882">
    <property type="component" value="Unassembled WGS sequence"/>
</dbReference>
<dbReference type="AlphaFoldDB" id="A0A7W8XYN7"/>
<evidence type="ECO:0000313" key="2">
    <source>
        <dbReference type="Proteomes" id="UP000549882"/>
    </source>
</evidence>
<reference evidence="1 2" key="1">
    <citation type="submission" date="2020-08" db="EMBL/GenBank/DDBJ databases">
        <title>Genomic Encyclopedia of Type Strains, Phase IV (KMG-V): Genome sequencing to study the core and pangenomes of soil and plant-associated prokaryotes.</title>
        <authorList>
            <person name="Whitman W."/>
        </authorList>
    </citation>
    <scope>NUCLEOTIDE SEQUENCE [LARGE SCALE GENOMIC DNA]</scope>
    <source>
        <strain evidence="1 2">SEMIA 4064</strain>
    </source>
</reference>
<accession>A0A7W8XYN7</accession>
<gene>
    <name evidence="1" type="ORF">GGD50_006646</name>
</gene>
<protein>
    <submittedName>
        <fullName evidence="1">Uncharacterized protein</fullName>
    </submittedName>
</protein>
<proteinExistence type="predicted"/>
<name>A0A7W8XYN7_9HYPH</name>
<keyword evidence="2" id="KW-1185">Reference proteome</keyword>
<dbReference type="EMBL" id="JACHBI010000032">
    <property type="protein sequence ID" value="MBB5577990.1"/>
    <property type="molecule type" value="Genomic_DNA"/>
</dbReference>
<sequence length="63" mass="7420">MDQEDDQPRDLSSRRQNFVGYTEVWQRLKSSPAFKVPDGTERVFRDVLHRLDEASREGGVKQR</sequence>
<evidence type="ECO:0000313" key="1">
    <source>
        <dbReference type="EMBL" id="MBB5577990.1"/>
    </source>
</evidence>
<organism evidence="1 2">
    <name type="scientific">Rhizobium paranaense</name>
    <dbReference type="NCBI Taxonomy" id="1650438"/>
    <lineage>
        <taxon>Bacteria</taxon>
        <taxon>Pseudomonadati</taxon>
        <taxon>Pseudomonadota</taxon>
        <taxon>Alphaproteobacteria</taxon>
        <taxon>Hyphomicrobiales</taxon>
        <taxon>Rhizobiaceae</taxon>
        <taxon>Rhizobium/Agrobacterium group</taxon>
        <taxon>Rhizobium</taxon>
    </lineage>
</organism>